<evidence type="ECO:0000313" key="3">
    <source>
        <dbReference type="Proteomes" id="UP000248918"/>
    </source>
</evidence>
<proteinExistence type="predicted"/>
<dbReference type="OrthoDB" id="9111172at2"/>
<protein>
    <submittedName>
        <fullName evidence="2">Uncharacterized protein</fullName>
    </submittedName>
</protein>
<sequence>MKRLIAVFMCAAPLFVSAKTAILHCEHWPMTMALMSLKNSGMIAGDDIQEKRTKIELMASEKIGRDLYRQVYHMTFYGATGKVIDVITNNQASSVECSVSAVDVYVTGKNIGRR</sequence>
<reference evidence="2 3" key="1">
    <citation type="submission" date="2018-06" db="EMBL/GenBank/DDBJ databases">
        <title>Genomic Encyclopedia of Type Strains, Phase III (KMG-III): the genomes of soil and plant-associated and newly described type strains.</title>
        <authorList>
            <person name="Whitman W."/>
        </authorList>
    </citation>
    <scope>NUCLEOTIDE SEQUENCE [LARGE SCALE GENOMIC DNA]</scope>
    <source>
        <strain evidence="2 3">LMG 23644</strain>
    </source>
</reference>
<gene>
    <name evidence="2" type="ORF">BX591_12472</name>
</gene>
<organism evidence="2 3">
    <name type="scientific">Paraburkholderia bryophila</name>
    <dbReference type="NCBI Taxonomy" id="420952"/>
    <lineage>
        <taxon>Bacteria</taxon>
        <taxon>Pseudomonadati</taxon>
        <taxon>Pseudomonadota</taxon>
        <taxon>Betaproteobacteria</taxon>
        <taxon>Burkholderiales</taxon>
        <taxon>Burkholderiaceae</taxon>
        <taxon>Paraburkholderia</taxon>
    </lineage>
</organism>
<dbReference type="Proteomes" id="UP000248918">
    <property type="component" value="Unassembled WGS sequence"/>
</dbReference>
<keyword evidence="1" id="KW-0732">Signal</keyword>
<dbReference type="EMBL" id="QLTK01000024">
    <property type="protein sequence ID" value="RAS22362.1"/>
    <property type="molecule type" value="Genomic_DNA"/>
</dbReference>
<accession>A0A329BKC8</accession>
<evidence type="ECO:0000256" key="1">
    <source>
        <dbReference type="SAM" id="SignalP"/>
    </source>
</evidence>
<dbReference type="RefSeq" id="WP_111934382.1">
    <property type="nucleotide sequence ID" value="NZ_CADFFP010000026.1"/>
</dbReference>
<feature type="chain" id="PRO_5016442638" evidence="1">
    <location>
        <begin position="19"/>
        <end position="114"/>
    </location>
</feature>
<evidence type="ECO:0000313" key="2">
    <source>
        <dbReference type="EMBL" id="RAS22362.1"/>
    </source>
</evidence>
<feature type="signal peptide" evidence="1">
    <location>
        <begin position="1"/>
        <end position="18"/>
    </location>
</feature>
<dbReference type="AlphaFoldDB" id="A0A329BKC8"/>
<comment type="caution">
    <text evidence="2">The sequence shown here is derived from an EMBL/GenBank/DDBJ whole genome shotgun (WGS) entry which is preliminary data.</text>
</comment>
<name>A0A329BKC8_9BURK</name>